<reference evidence="2 3" key="1">
    <citation type="journal article" date="2012" name="J. Bacteriol.">
        <title>Genome Sequence of Galbibacter marinum Type Strain ck-I2-15.</title>
        <authorList>
            <person name="Lai Q."/>
            <person name="Li C."/>
            <person name="Shao Z."/>
        </authorList>
    </citation>
    <scope>NUCLEOTIDE SEQUENCE [LARGE SCALE GENOMIC DNA]</scope>
    <source>
        <strain evidence="3">ck-I2-15</strain>
    </source>
</reference>
<dbReference type="OrthoDB" id="653949at2"/>
<dbReference type="EMBL" id="AMSG01000001">
    <property type="protein sequence ID" value="EKF56727.1"/>
    <property type="molecule type" value="Genomic_DNA"/>
</dbReference>
<dbReference type="SUPFAM" id="SSF110997">
    <property type="entry name" value="Sporulation related repeat"/>
    <property type="match status" value="1"/>
</dbReference>
<dbReference type="GO" id="GO:0042834">
    <property type="term" value="F:peptidoglycan binding"/>
    <property type="evidence" value="ECO:0007669"/>
    <property type="project" value="InterPro"/>
</dbReference>
<evidence type="ECO:0000259" key="1">
    <source>
        <dbReference type="PROSITE" id="PS51724"/>
    </source>
</evidence>
<protein>
    <recommendedName>
        <fullName evidence="1">SPOR domain-containing protein</fullName>
    </recommendedName>
</protein>
<proteinExistence type="predicted"/>
<dbReference type="AlphaFoldDB" id="K2QP71"/>
<dbReference type="eggNOG" id="COG3087">
    <property type="taxonomic scope" value="Bacteria"/>
</dbReference>
<sequence>MRIENYISDLLYRYQCVIVPGFGAFLTQYQNAKVHGTTNAFYPPSKSVSFNEQLQSNDGLLTNYLADVLKISYEEASKRLSTGVSNWKVALENEEKLELSGIGSLWLNEEGKLLFQPSYHINYLTDSFGLSSFVSPAVRREEMKKEVIELEEKVPIAFTPERRKSPSYLKYAAVALLALSVGTVGYRYMNEMGSDRMQMIQTQAQQQIERNIQQATFFDASPLEMPSVTLKVKKEPLKYHIVAGAFRVEENADKKVDELKEQGYKAMRIGKNKYGLHQVTYASFSTVPQALEYLRTIKRTVASEAWLLVDELEQN</sequence>
<dbReference type="InterPro" id="IPR040495">
    <property type="entry name" value="HU-CCDC81_bac_1"/>
</dbReference>
<gene>
    <name evidence="2" type="ORF">I215_00895</name>
</gene>
<evidence type="ECO:0000313" key="2">
    <source>
        <dbReference type="EMBL" id="EKF56727.1"/>
    </source>
</evidence>
<name>K2QP71_9FLAO</name>
<dbReference type="RefSeq" id="WP_008990056.1">
    <property type="nucleotide sequence ID" value="NZ_AMSG01000001.1"/>
</dbReference>
<dbReference type="Proteomes" id="UP000007364">
    <property type="component" value="Unassembled WGS sequence"/>
</dbReference>
<organism evidence="2 3">
    <name type="scientific">Galbibacter marinus</name>
    <dbReference type="NCBI Taxonomy" id="555500"/>
    <lineage>
        <taxon>Bacteria</taxon>
        <taxon>Pseudomonadati</taxon>
        <taxon>Bacteroidota</taxon>
        <taxon>Flavobacteriia</taxon>
        <taxon>Flavobacteriales</taxon>
        <taxon>Flavobacteriaceae</taxon>
        <taxon>Galbibacter</taxon>
    </lineage>
</organism>
<dbReference type="Pfam" id="PF18174">
    <property type="entry name" value="HU-CCDC81_bac_1"/>
    <property type="match status" value="1"/>
</dbReference>
<comment type="caution">
    <text evidence="2">The sequence shown here is derived from an EMBL/GenBank/DDBJ whole genome shotgun (WGS) entry which is preliminary data.</text>
</comment>
<dbReference type="Pfam" id="PF18175">
    <property type="entry name" value="HU-CCDC81_bac_2"/>
    <property type="match status" value="1"/>
</dbReference>
<evidence type="ECO:0000313" key="3">
    <source>
        <dbReference type="Proteomes" id="UP000007364"/>
    </source>
</evidence>
<dbReference type="PROSITE" id="PS51724">
    <property type="entry name" value="SPOR"/>
    <property type="match status" value="1"/>
</dbReference>
<dbReference type="InterPro" id="IPR007730">
    <property type="entry name" value="SPOR-like_dom"/>
</dbReference>
<dbReference type="Gene3D" id="3.30.70.1070">
    <property type="entry name" value="Sporulation related repeat"/>
    <property type="match status" value="1"/>
</dbReference>
<accession>K2QP71</accession>
<dbReference type="InterPro" id="IPR041268">
    <property type="entry name" value="HU-CCDC81_bac_2"/>
</dbReference>
<dbReference type="PATRIC" id="fig|555500.3.peg.188"/>
<dbReference type="STRING" id="555500.I215_00895"/>
<dbReference type="InterPro" id="IPR036680">
    <property type="entry name" value="SPOR-like_sf"/>
</dbReference>
<dbReference type="Pfam" id="PF05036">
    <property type="entry name" value="SPOR"/>
    <property type="match status" value="1"/>
</dbReference>
<feature type="domain" description="SPOR" evidence="1">
    <location>
        <begin position="233"/>
        <end position="310"/>
    </location>
</feature>
<keyword evidence="3" id="KW-1185">Reference proteome</keyword>